<dbReference type="InterPro" id="IPR019794">
    <property type="entry name" value="Peroxidases_AS"/>
</dbReference>
<evidence type="ECO:0000256" key="5">
    <source>
        <dbReference type="ARBA" id="ARBA00023004"/>
    </source>
</evidence>
<evidence type="ECO:0000256" key="8">
    <source>
        <dbReference type="ARBA" id="ARBA00051651"/>
    </source>
</evidence>
<dbReference type="NCBIfam" id="NF011635">
    <property type="entry name" value="PRK15061.1"/>
    <property type="match status" value="1"/>
</dbReference>
<evidence type="ECO:0000313" key="13">
    <source>
        <dbReference type="EMBL" id="TWG07803.1"/>
    </source>
</evidence>
<evidence type="ECO:0000256" key="3">
    <source>
        <dbReference type="ARBA" id="ARBA00022723"/>
    </source>
</evidence>
<dbReference type="PRINTS" id="PR00458">
    <property type="entry name" value="PEROXIDASE"/>
</dbReference>
<sequence length="737" mass="81730">MPENPDAVAVIRNYDESVRRVVTRTRNQPAAGGDARDWWPDRLDLGILSKHHPAANPLGADFDYAAEFARLDLDELAADIDRVLVTSQEWWPADFGNYGPLVLRMAWHCAGTYRIGDGRGGAGAGMQRFAPTNSWPDNRNLDKARRLLWPVKQKYGRSLSWPDLMIFAGNRALESMGFRTLGFAGGRVETWESDADVYWGPERAWLGDERHTGVRDLQEPLAADEMGLIYVDPQGPATVPDPVAAGRAIRETFRRMAMNDEETVALIVGGHTFGKTHGAGDPARHLAAGPEGAGLEAQGLGWGNSFGTGSGADAISTGLEGIWTPTPTRWDNSFLETLFAYEWDVELSPAGLWQWVPREGQGHGTVPDAHDPSKRHTPTMLTTDLALQEDPAYEKIARRFLAHPDQLADAFAHAWFKLTHIDMGPRHRYLGPLVPQQRMIWQDPVPDRDHDLINDTDIRDLKTRILETGIPASHLVFTAWASAATYRDSDKRGGTNGARLRLQPQTDWDINNPHTTHPVLAALETIQHRFNTEHTTGTQVSLADLIVLAGCTAIEHANGGTPVPFTPGRTDATQDCTDIDSFTALQPEADGFRNYVGKKARLPAEHLLIDRANQLRLSVPEMTALVGGLRVLEANHRGSPLGVLTTRPGTLSNDFFVNLLDMRTEWFADAGRRGTFEGRDRATGETRWRASRVDLVFGSHPELRAISEFYAAEPERFARDFAASWDKVMNLGMPQRR</sequence>
<evidence type="ECO:0000313" key="14">
    <source>
        <dbReference type="Proteomes" id="UP000316184"/>
    </source>
</evidence>
<dbReference type="SUPFAM" id="SSF48113">
    <property type="entry name" value="Heme-dependent peroxidases"/>
    <property type="match status" value="2"/>
</dbReference>
<keyword evidence="1 10" id="KW-0575">Peroxidase</keyword>
<evidence type="ECO:0000256" key="2">
    <source>
        <dbReference type="ARBA" id="ARBA00022617"/>
    </source>
</evidence>
<evidence type="ECO:0000256" key="1">
    <source>
        <dbReference type="ARBA" id="ARBA00022559"/>
    </source>
</evidence>
<dbReference type="Proteomes" id="UP000316184">
    <property type="component" value="Unassembled WGS sequence"/>
</dbReference>
<dbReference type="EMBL" id="VIWX01000001">
    <property type="protein sequence ID" value="TWG07803.1"/>
    <property type="molecule type" value="Genomic_DNA"/>
</dbReference>
<feature type="binding site" description="axial binding residue" evidence="10">
    <location>
        <position position="271"/>
    </location>
    <ligand>
        <name>heme b</name>
        <dbReference type="ChEBI" id="CHEBI:60344"/>
    </ligand>
    <ligandPart>
        <name>Fe</name>
        <dbReference type="ChEBI" id="CHEBI:18248"/>
    </ligandPart>
</feature>
<keyword evidence="6 10" id="KW-0376">Hydrogen peroxide</keyword>
<accession>A0A561V872</accession>
<dbReference type="GO" id="GO:0070301">
    <property type="term" value="P:cellular response to hydrogen peroxide"/>
    <property type="evidence" value="ECO:0007669"/>
    <property type="project" value="TreeGrafter"/>
</dbReference>
<dbReference type="Gene3D" id="1.10.520.10">
    <property type="match status" value="2"/>
</dbReference>
<dbReference type="Gene3D" id="1.10.420.10">
    <property type="entry name" value="Peroxidase, domain 2"/>
    <property type="match status" value="2"/>
</dbReference>
<evidence type="ECO:0000256" key="4">
    <source>
        <dbReference type="ARBA" id="ARBA00023002"/>
    </source>
</evidence>
<dbReference type="GO" id="GO:0005829">
    <property type="term" value="C:cytosol"/>
    <property type="evidence" value="ECO:0007669"/>
    <property type="project" value="TreeGrafter"/>
</dbReference>
<comment type="PTM">
    <text evidence="10">Formation of the three residue Trp-Tyr-Met cross-link is important for the catalase, but not the peroxidase activity of the enzyme.</text>
</comment>
<dbReference type="CDD" id="cd08200">
    <property type="entry name" value="catalase_peroxidase_2"/>
    <property type="match status" value="1"/>
</dbReference>
<keyword evidence="2 10" id="KW-0349">Heme</keyword>
<dbReference type="GO" id="GO:0020037">
    <property type="term" value="F:heme binding"/>
    <property type="evidence" value="ECO:0007669"/>
    <property type="project" value="InterPro"/>
</dbReference>
<organism evidence="13 14">
    <name type="scientific">Saccharopolyspora dendranthemae</name>
    <dbReference type="NCBI Taxonomy" id="1181886"/>
    <lineage>
        <taxon>Bacteria</taxon>
        <taxon>Bacillati</taxon>
        <taxon>Actinomycetota</taxon>
        <taxon>Actinomycetes</taxon>
        <taxon>Pseudonocardiales</taxon>
        <taxon>Pseudonocardiaceae</taxon>
        <taxon>Saccharopolyspora</taxon>
    </lineage>
</organism>
<dbReference type="InterPro" id="IPR019793">
    <property type="entry name" value="Peroxidases_heam-ligand_BS"/>
</dbReference>
<keyword evidence="4 10" id="KW-0560">Oxidoreductase</keyword>
<feature type="domain" description="Plant heme peroxidase family profile" evidence="12">
    <location>
        <begin position="469"/>
        <end position="737"/>
    </location>
</feature>
<dbReference type="Pfam" id="PF00141">
    <property type="entry name" value="peroxidase"/>
    <property type="match status" value="2"/>
</dbReference>
<comment type="catalytic activity">
    <reaction evidence="8 10 11">
        <text>H2O2 + AH2 = A + 2 H2O</text>
        <dbReference type="Rhea" id="RHEA:30275"/>
        <dbReference type="ChEBI" id="CHEBI:13193"/>
        <dbReference type="ChEBI" id="CHEBI:15377"/>
        <dbReference type="ChEBI" id="CHEBI:16240"/>
        <dbReference type="ChEBI" id="CHEBI:17499"/>
        <dbReference type="EC" id="1.11.1.21"/>
    </reaction>
</comment>
<comment type="catalytic activity">
    <reaction evidence="7 10 11">
        <text>2 H2O2 = O2 + 2 H2O</text>
        <dbReference type="Rhea" id="RHEA:20309"/>
        <dbReference type="ChEBI" id="CHEBI:15377"/>
        <dbReference type="ChEBI" id="CHEBI:15379"/>
        <dbReference type="ChEBI" id="CHEBI:16240"/>
        <dbReference type="EC" id="1.11.1.21"/>
    </reaction>
</comment>
<evidence type="ECO:0000256" key="7">
    <source>
        <dbReference type="ARBA" id="ARBA00049145"/>
    </source>
</evidence>
<evidence type="ECO:0000256" key="6">
    <source>
        <dbReference type="ARBA" id="ARBA00023324"/>
    </source>
</evidence>
<dbReference type="PROSITE" id="PS50873">
    <property type="entry name" value="PEROXIDASE_4"/>
    <property type="match status" value="2"/>
</dbReference>
<reference evidence="13 14" key="1">
    <citation type="submission" date="2019-06" db="EMBL/GenBank/DDBJ databases">
        <title>Sequencing the genomes of 1000 actinobacteria strains.</title>
        <authorList>
            <person name="Klenk H.-P."/>
        </authorList>
    </citation>
    <scope>NUCLEOTIDE SEQUENCE [LARGE SCALE GENOMIC DNA]</scope>
    <source>
        <strain evidence="13 14">DSM 46699</strain>
    </source>
</reference>
<dbReference type="PRINTS" id="PR00460">
    <property type="entry name" value="BPEROXIDASE"/>
</dbReference>
<evidence type="ECO:0000256" key="9">
    <source>
        <dbReference type="ARBA" id="ARBA00060838"/>
    </source>
</evidence>
<keyword evidence="5 10" id="KW-0408">Iron</keyword>
<feature type="active site" description="Proton acceptor" evidence="10">
    <location>
        <position position="108"/>
    </location>
</feature>
<dbReference type="InterPro" id="IPR000763">
    <property type="entry name" value="Catalase_peroxidase"/>
</dbReference>
<comment type="similarity">
    <text evidence="9 10 11">Belongs to the peroxidase family. Peroxidase/catalase subfamily.</text>
</comment>
<comment type="caution">
    <text evidence="10">Lacks conserved residue(s) required for the propagation of feature annotation.</text>
</comment>
<comment type="function">
    <text evidence="10">Bifunctional enzyme with both catalase and broad-spectrum peroxidase activity.</text>
</comment>
<dbReference type="NCBIfam" id="TIGR00198">
    <property type="entry name" value="cat_per_HPI"/>
    <property type="match status" value="1"/>
</dbReference>
<keyword evidence="14" id="KW-1185">Reference proteome</keyword>
<evidence type="ECO:0000256" key="11">
    <source>
        <dbReference type="RuleBase" id="RU003451"/>
    </source>
</evidence>
<dbReference type="PROSITE" id="PS00436">
    <property type="entry name" value="PEROXIDASE_2"/>
    <property type="match status" value="1"/>
</dbReference>
<dbReference type="GO" id="GO:0042744">
    <property type="term" value="P:hydrogen peroxide catabolic process"/>
    <property type="evidence" value="ECO:0007669"/>
    <property type="project" value="UniProtKB-KW"/>
</dbReference>
<keyword evidence="3 10" id="KW-0479">Metal-binding</keyword>
<dbReference type="GO" id="GO:0046872">
    <property type="term" value="F:metal ion binding"/>
    <property type="evidence" value="ECO:0007669"/>
    <property type="project" value="UniProtKB-KW"/>
</dbReference>
<dbReference type="InterPro" id="IPR002016">
    <property type="entry name" value="Haem_peroxidase"/>
</dbReference>
<dbReference type="RefSeq" id="WP_425474090.1">
    <property type="nucleotide sequence ID" value="NZ_VIWX01000001.1"/>
</dbReference>
<dbReference type="FunFam" id="1.10.520.10:FF:000002">
    <property type="entry name" value="Catalase-peroxidase"/>
    <property type="match status" value="1"/>
</dbReference>
<dbReference type="EC" id="1.11.1.21" evidence="10 11"/>
<feature type="site" description="Transition state stabilizer" evidence="10">
    <location>
        <position position="104"/>
    </location>
</feature>
<gene>
    <name evidence="10" type="primary">katG</name>
    <name evidence="13" type="ORF">FHU35_11422</name>
</gene>
<evidence type="ECO:0000256" key="10">
    <source>
        <dbReference type="HAMAP-Rule" id="MF_01961"/>
    </source>
</evidence>
<feature type="domain" description="Plant heme peroxidase family profile" evidence="12">
    <location>
        <begin position="109"/>
        <end position="433"/>
    </location>
</feature>
<feature type="cross-link" description="Tryptophyl-tyrosyl-methioninium (Tyr-Met) (with Trp-107)" evidence="10">
    <location>
        <begin position="230"/>
        <end position="256"/>
    </location>
</feature>
<dbReference type="PANTHER" id="PTHR30555">
    <property type="entry name" value="HYDROPEROXIDASE I, BIFUNCTIONAL CATALASE-PEROXIDASE"/>
    <property type="match status" value="1"/>
</dbReference>
<dbReference type="PROSITE" id="PS00435">
    <property type="entry name" value="PEROXIDASE_1"/>
    <property type="match status" value="1"/>
</dbReference>
<proteinExistence type="inferred from homology"/>
<name>A0A561V872_9PSEU</name>
<dbReference type="FunFam" id="1.10.420.10:FF:000004">
    <property type="entry name" value="Catalase-peroxidase"/>
    <property type="match status" value="1"/>
</dbReference>
<dbReference type="HAMAP" id="MF_01961">
    <property type="entry name" value="Catal_peroxid"/>
    <property type="match status" value="1"/>
</dbReference>
<dbReference type="AlphaFoldDB" id="A0A561V872"/>
<comment type="caution">
    <text evidence="13">The sequence shown here is derived from an EMBL/GenBank/DDBJ whole genome shotgun (WGS) entry which is preliminary data.</text>
</comment>
<protein>
    <recommendedName>
        <fullName evidence="10 11">Catalase-peroxidase</fullName>
        <shortName evidence="10">CP</shortName>
        <ecNumber evidence="10 11">1.11.1.21</ecNumber>
    </recommendedName>
    <alternativeName>
        <fullName evidence="10">Peroxidase/catalase</fullName>
    </alternativeName>
</protein>
<dbReference type="InterPro" id="IPR010255">
    <property type="entry name" value="Haem_peroxidase_sf"/>
</dbReference>
<dbReference type="GO" id="GO:0004096">
    <property type="term" value="F:catalase activity"/>
    <property type="evidence" value="ECO:0007669"/>
    <property type="project" value="UniProtKB-UniRule"/>
</dbReference>
<dbReference type="PANTHER" id="PTHR30555:SF0">
    <property type="entry name" value="CATALASE-PEROXIDASE"/>
    <property type="match status" value="1"/>
</dbReference>
<comment type="cofactor">
    <cofactor evidence="10">
        <name>heme b</name>
        <dbReference type="ChEBI" id="CHEBI:60344"/>
    </cofactor>
    <text evidence="10">Binds 1 heme b (iron(II)-protoporphyrin IX) group per dimer.</text>
</comment>
<comment type="subunit">
    <text evidence="10">Homodimer or homotetramer.</text>
</comment>
<evidence type="ECO:0000259" key="12">
    <source>
        <dbReference type="PROSITE" id="PS50873"/>
    </source>
</evidence>